<dbReference type="InterPro" id="IPR013598">
    <property type="entry name" value="Exportin-1/Importin-b-like"/>
</dbReference>
<dbReference type="InterPro" id="IPR001494">
    <property type="entry name" value="Importin-beta_N"/>
</dbReference>
<sequence>MHANSIMAEVNNNKSLLLINGQQQPTSHQFSDNFIIKNNNSCPVVQSFQNIDRESLLRLESLISEFFLPITCNERKRQIEQSLAEFSNTPNSWQLSFVYFEHTSNEYTKMFCLTVIESFINQRWHTLSTDIRQSFRSSLWKHLFENHANITPAIRNKFCKILVTIARYDWPYQYPDFMSNILELLTPDPGQNILHSATLILLGLNLLGTAVEELSSNKSYHHNHFTGTIELVRILQSQLPNMLQALTLLLESIISKHVNYYSATPPPSPTSIHNQNSNSSSNSSRSNAGSPPNILSHITKSNDTLGNVFQMSLKKGLLHSIPEMDQEFVHLTSQIFVCLSQIIDFMPVSYFQSINSTLLSALYVLATFGSINPSYNSSKLGLISMNCINELISKVSTFDSEANEFIYNVFHNTFIILQLIVSSSLKSPNDGETRFDEIDEDYLKKFIDFLKLFISNHLGRFEKFISFPTKDFLQLLFEFTTKMCHSYECYLMLLDTWSVYFDYLENYINQITGNKHHKDKRSIMDEKFESIKEPILSFLLFILRSIQYSCNHDYLKHLDDQTLEDDSRTELQNYFYRSIEIVAKIADIYPEETISYIDNYYNEKLQNLYYGLEFLVNNNNKPLSSSSSSSSSMMMVNGKSYCSSPTNNHNHIPIEQLKLHLEDFIITLQMFSRFANFFIDIQFEKYFIRTKMKFDKLCEILHFIEIHKFDDDLHGQTTTTNPLLSEFLLLKAQIIATFKAYIVWYQQVCCASDKHSIQLAQAIDHITIIINTCCSIICDTNNCSQSLIDHQHSITANSDLQLARISKCSDAKKKMFHSAALTLNTFSANVRPSFVFNLQSVQRLFDQNFQSNLLQLNVSDKGKCESMPPLVDKILISQSISNFLILPWFQLSNEEQNWERRSICFNMFIGNFLHLFNNIDLDDSNRIIVTTIQDKSIDETSKCPNVYCRSLYILKQVIKSHSESPLKSKQMLLISLNSSLEAFIQLLAHNQLLNSTIIGCQITKHILALFIVVFKVLLSRIHTDFVERTIQTLLQIINRHNFMTPISRDTNLSQTNSNTNNSETWPGLRVIIKFLKLLILVIGQPSLNSFIRTILPDIIDFAVIRIQTTMINSKSPMTIYFKNSTGFHYDIYHKMLKVYYRFLYELLLNNCRYFFPQRLNSIQQQQQQLCTVPTTTTTTTTSPIKSSNDNYHDSQQQRHFDSIMEIIGESFLQPENIHLFRQNVDSLESMNQKLKLYERLNFREKFWERFLYLFMQTLNDHSLDLLQESLFTIIFHMAQVDFIQFYESFMPKFLSNLSRLNDQQRLELMTNFKIEQQQQHHHLTHQQQIQIDFPTFSSKLNQLLCNVRFFYKCNN</sequence>
<dbReference type="GO" id="GO:0006611">
    <property type="term" value="P:protein export from nucleus"/>
    <property type="evidence" value="ECO:0007669"/>
    <property type="project" value="InterPro"/>
</dbReference>
<dbReference type="PROSITE" id="PS50166">
    <property type="entry name" value="IMPORTIN_B_NT"/>
    <property type="match status" value="1"/>
</dbReference>
<evidence type="ECO:0000256" key="5">
    <source>
        <dbReference type="ARBA" id="ARBA00022490"/>
    </source>
</evidence>
<evidence type="ECO:0000256" key="8">
    <source>
        <dbReference type="SAM" id="MobiDB-lite"/>
    </source>
</evidence>
<dbReference type="PANTHER" id="PTHR21452:SF4">
    <property type="entry name" value="EXPORTIN-6"/>
    <property type="match status" value="1"/>
</dbReference>
<evidence type="ECO:0000256" key="3">
    <source>
        <dbReference type="ARBA" id="ARBA00009466"/>
    </source>
</evidence>
<feature type="domain" description="Importin N-terminal" evidence="9">
    <location>
        <begin position="79"/>
        <end position="145"/>
    </location>
</feature>
<feature type="compositionally biased region" description="Low complexity" evidence="8">
    <location>
        <begin position="270"/>
        <end position="290"/>
    </location>
</feature>
<dbReference type="FunCoup" id="A0A6P6YDQ5">
    <property type="interactions" value="1342"/>
</dbReference>
<dbReference type="RefSeq" id="XP_027203583.1">
    <property type="nucleotide sequence ID" value="XM_027347782.1"/>
</dbReference>
<dbReference type="InterPro" id="IPR016024">
    <property type="entry name" value="ARM-type_fold"/>
</dbReference>
<dbReference type="SMART" id="SM00913">
    <property type="entry name" value="IBN_N"/>
    <property type="match status" value="1"/>
</dbReference>
<dbReference type="Pfam" id="PF08389">
    <property type="entry name" value="Xpo1"/>
    <property type="match status" value="1"/>
</dbReference>
<dbReference type="Pfam" id="PF03810">
    <property type="entry name" value="IBN_N"/>
    <property type="match status" value="1"/>
</dbReference>
<dbReference type="GO" id="GO:0031267">
    <property type="term" value="F:small GTPase binding"/>
    <property type="evidence" value="ECO:0007669"/>
    <property type="project" value="InterPro"/>
</dbReference>
<reference evidence="11" key="1">
    <citation type="submission" date="2025-08" db="UniProtKB">
        <authorList>
            <consortium name="RefSeq"/>
        </authorList>
    </citation>
    <scope>IDENTIFICATION</scope>
    <source>
        <strain evidence="11">Airmid</strain>
    </source>
</reference>
<dbReference type="Gene3D" id="1.25.10.10">
    <property type="entry name" value="Leucine-rich Repeat Variant"/>
    <property type="match status" value="1"/>
</dbReference>
<dbReference type="GO" id="GO:0005634">
    <property type="term" value="C:nucleus"/>
    <property type="evidence" value="ECO:0007669"/>
    <property type="project" value="UniProtKB-SubCell"/>
</dbReference>
<evidence type="ECO:0000313" key="11">
    <source>
        <dbReference type="RefSeq" id="XP_027203583.1"/>
    </source>
</evidence>
<dbReference type="Proteomes" id="UP000515146">
    <property type="component" value="Unplaced"/>
</dbReference>
<evidence type="ECO:0000256" key="4">
    <source>
        <dbReference type="ARBA" id="ARBA00022448"/>
    </source>
</evidence>
<evidence type="ECO:0000256" key="7">
    <source>
        <dbReference type="ARBA" id="ARBA00023242"/>
    </source>
</evidence>
<dbReference type="KEGG" id="dpte:113797413"/>
<evidence type="ECO:0000256" key="2">
    <source>
        <dbReference type="ARBA" id="ARBA00004496"/>
    </source>
</evidence>
<dbReference type="InterPro" id="IPR011989">
    <property type="entry name" value="ARM-like"/>
</dbReference>
<keyword evidence="4" id="KW-0813">Transport</keyword>
<name>A0A6P6YDQ5_DERPT</name>
<keyword evidence="10" id="KW-1185">Reference proteome</keyword>
<gene>
    <name evidence="11" type="primary">LOC113797413</name>
</gene>
<keyword evidence="7" id="KW-0539">Nucleus</keyword>
<keyword evidence="5" id="KW-0963">Cytoplasm</keyword>
<evidence type="ECO:0000256" key="1">
    <source>
        <dbReference type="ARBA" id="ARBA00004123"/>
    </source>
</evidence>
<dbReference type="GO" id="GO:0005049">
    <property type="term" value="F:nuclear export signal receptor activity"/>
    <property type="evidence" value="ECO:0007669"/>
    <property type="project" value="InterPro"/>
</dbReference>
<dbReference type="CTD" id="47141"/>
<feature type="region of interest" description="Disordered" evidence="8">
    <location>
        <begin position="265"/>
        <end position="293"/>
    </location>
</feature>
<dbReference type="InParanoid" id="A0A6P6YDQ5"/>
<organism evidence="10 11">
    <name type="scientific">Dermatophagoides pteronyssinus</name>
    <name type="common">European house dust mite</name>
    <dbReference type="NCBI Taxonomy" id="6956"/>
    <lineage>
        <taxon>Eukaryota</taxon>
        <taxon>Metazoa</taxon>
        <taxon>Ecdysozoa</taxon>
        <taxon>Arthropoda</taxon>
        <taxon>Chelicerata</taxon>
        <taxon>Arachnida</taxon>
        <taxon>Acari</taxon>
        <taxon>Acariformes</taxon>
        <taxon>Sarcoptiformes</taxon>
        <taxon>Astigmata</taxon>
        <taxon>Psoroptidia</taxon>
        <taxon>Analgoidea</taxon>
        <taxon>Pyroglyphidae</taxon>
        <taxon>Dermatophagoidinae</taxon>
        <taxon>Dermatophagoides</taxon>
    </lineage>
</organism>
<dbReference type="OrthoDB" id="6496691at2759"/>
<comment type="subcellular location">
    <subcellularLocation>
        <location evidence="2">Cytoplasm</location>
    </subcellularLocation>
    <subcellularLocation>
        <location evidence="1">Nucleus</location>
    </subcellularLocation>
</comment>
<dbReference type="GO" id="GO:0005737">
    <property type="term" value="C:cytoplasm"/>
    <property type="evidence" value="ECO:0007669"/>
    <property type="project" value="UniProtKB-SubCell"/>
</dbReference>
<comment type="similarity">
    <text evidence="3">Belongs to the exportin family.</text>
</comment>
<evidence type="ECO:0000259" key="9">
    <source>
        <dbReference type="PROSITE" id="PS50166"/>
    </source>
</evidence>
<dbReference type="InterPro" id="IPR040016">
    <property type="entry name" value="XPO6"/>
</dbReference>
<evidence type="ECO:0000256" key="6">
    <source>
        <dbReference type="ARBA" id="ARBA00022927"/>
    </source>
</evidence>
<protein>
    <submittedName>
        <fullName evidence="11">Exportin-6-like</fullName>
    </submittedName>
</protein>
<accession>A0A6P6YDQ5</accession>
<dbReference type="SUPFAM" id="SSF48371">
    <property type="entry name" value="ARM repeat"/>
    <property type="match status" value="1"/>
</dbReference>
<dbReference type="OMA" id="CHWIANR"/>
<evidence type="ECO:0000313" key="10">
    <source>
        <dbReference type="Proteomes" id="UP000515146"/>
    </source>
</evidence>
<dbReference type="PANTHER" id="PTHR21452">
    <property type="entry name" value="EXPORTIN-6"/>
    <property type="match status" value="1"/>
</dbReference>
<proteinExistence type="inferred from homology"/>
<keyword evidence="6" id="KW-0653">Protein transport</keyword>